<dbReference type="Proteomes" id="UP001055117">
    <property type="component" value="Unassembled WGS sequence"/>
</dbReference>
<dbReference type="RefSeq" id="WP_238272493.1">
    <property type="nucleotide sequence ID" value="NZ_BPQG01000047.1"/>
</dbReference>
<keyword evidence="3" id="KW-1185">Reference proteome</keyword>
<evidence type="ECO:0000256" key="1">
    <source>
        <dbReference type="SAM" id="SignalP"/>
    </source>
</evidence>
<evidence type="ECO:0000313" key="3">
    <source>
        <dbReference type="Proteomes" id="UP001055117"/>
    </source>
</evidence>
<name>A0ABQ4QIW8_9HYPH</name>
<dbReference type="EMBL" id="BPQG01000047">
    <property type="protein sequence ID" value="GJD45210.1"/>
    <property type="molecule type" value="Genomic_DNA"/>
</dbReference>
<feature type="signal peptide" evidence="1">
    <location>
        <begin position="1"/>
        <end position="22"/>
    </location>
</feature>
<protein>
    <submittedName>
        <fullName evidence="2">Uncharacterized protein</fullName>
    </submittedName>
</protein>
<keyword evidence="1" id="KW-0732">Signal</keyword>
<proteinExistence type="predicted"/>
<accession>A0ABQ4QIW8</accession>
<organism evidence="2 3">
    <name type="scientific">Methylobacterium cerastii</name>
    <dbReference type="NCBI Taxonomy" id="932741"/>
    <lineage>
        <taxon>Bacteria</taxon>
        <taxon>Pseudomonadati</taxon>
        <taxon>Pseudomonadota</taxon>
        <taxon>Alphaproteobacteria</taxon>
        <taxon>Hyphomicrobiales</taxon>
        <taxon>Methylobacteriaceae</taxon>
        <taxon>Methylobacterium</taxon>
    </lineage>
</organism>
<evidence type="ECO:0000313" key="2">
    <source>
        <dbReference type="EMBL" id="GJD45210.1"/>
    </source>
</evidence>
<feature type="chain" id="PRO_5047523355" evidence="1">
    <location>
        <begin position="23"/>
        <end position="275"/>
    </location>
</feature>
<gene>
    <name evidence="2" type="ORF">AFCDBAGC_3081</name>
</gene>
<reference evidence="2 3" key="1">
    <citation type="journal article" date="2021" name="Front. Microbiol.">
        <title>Comprehensive Comparative Genomics and Phenotyping of Methylobacterium Species.</title>
        <authorList>
            <person name="Alessa O."/>
            <person name="Ogura Y."/>
            <person name="Fujitani Y."/>
            <person name="Takami H."/>
            <person name="Hayashi T."/>
            <person name="Sahin N."/>
            <person name="Tani A."/>
        </authorList>
    </citation>
    <scope>NUCLEOTIDE SEQUENCE [LARGE SCALE GENOMIC DNA]</scope>
    <source>
        <strain evidence="2 3">DSM 23679</strain>
    </source>
</reference>
<comment type="caution">
    <text evidence="2">The sequence shown here is derived from an EMBL/GenBank/DDBJ whole genome shotgun (WGS) entry which is preliminary data.</text>
</comment>
<sequence>MNPLACITALAISLLTLGTAHAETAAPTTGMRETALRFDPAFQSGRAPIPTLDGPPDCRPIGEADKEFQERIHPPADVPIPAERVQWWDGSKATAFILAAWTDAERRGEVGWGNVERVYVRTRPDISGFAKVHFASTSRGFVCGFRQPLLITAERLGYGINGRPQPTLDQVWPKGDPMPGMSRKEVDDLKMLYGLRNQLERGTESEQRGALQGFMELMTPPDQLNGAEAPSARPVRPSVDPKYAPTIREMQEGAVPRPRGCEHIPIENCLVIQRR</sequence>